<evidence type="ECO:0000313" key="2">
    <source>
        <dbReference type="Proteomes" id="UP000223913"/>
    </source>
</evidence>
<comment type="caution">
    <text evidence="1">The sequence shown here is derived from an EMBL/GenBank/DDBJ whole genome shotgun (WGS) entry which is preliminary data.</text>
</comment>
<organism evidence="1 2">
    <name type="scientific">Flavilitoribacter nigricans (strain ATCC 23147 / DSM 23189 / NBRC 102662 / NCIMB 1420 / SS-2)</name>
    <name type="common">Lewinella nigricans</name>
    <dbReference type="NCBI Taxonomy" id="1122177"/>
    <lineage>
        <taxon>Bacteria</taxon>
        <taxon>Pseudomonadati</taxon>
        <taxon>Bacteroidota</taxon>
        <taxon>Saprospiria</taxon>
        <taxon>Saprospirales</taxon>
        <taxon>Lewinellaceae</taxon>
        <taxon>Flavilitoribacter</taxon>
    </lineage>
</organism>
<evidence type="ECO:0000313" key="1">
    <source>
        <dbReference type="EMBL" id="PHN04790.1"/>
    </source>
</evidence>
<dbReference type="EMBL" id="PDUD01000024">
    <property type="protein sequence ID" value="PHN04790.1"/>
    <property type="molecule type" value="Genomic_DNA"/>
</dbReference>
<dbReference type="AlphaFoldDB" id="A0A2D0N8S9"/>
<proteinExistence type="predicted"/>
<protein>
    <submittedName>
        <fullName evidence="1">Uncharacterized protein</fullName>
    </submittedName>
</protein>
<reference evidence="1 2" key="1">
    <citation type="submission" date="2017-10" db="EMBL/GenBank/DDBJ databases">
        <title>The draft genome sequence of Lewinella nigricans NBRC 102662.</title>
        <authorList>
            <person name="Wang K."/>
        </authorList>
    </citation>
    <scope>NUCLEOTIDE SEQUENCE [LARGE SCALE GENOMIC DNA]</scope>
    <source>
        <strain evidence="1 2">NBRC 102662</strain>
    </source>
</reference>
<name>A0A2D0N8S9_FLAN2</name>
<keyword evidence="2" id="KW-1185">Reference proteome</keyword>
<dbReference type="Proteomes" id="UP000223913">
    <property type="component" value="Unassembled WGS sequence"/>
</dbReference>
<sequence length="82" mass="9453">MMILPVSDAKWFGIGPITFGQHMLHLIGPNVPNQFYVRINFNQRVLQNWSSESPVGLERIMLQGRIRELLAINIGKIWHSVK</sequence>
<accession>A0A2D0N8S9</accession>
<gene>
    <name evidence="1" type="ORF">CRP01_19965</name>
</gene>